<evidence type="ECO:0000313" key="3">
    <source>
        <dbReference type="Proteomes" id="UP000031890"/>
    </source>
</evidence>
<feature type="transmembrane region" description="Helical" evidence="1">
    <location>
        <begin position="42"/>
        <end position="60"/>
    </location>
</feature>
<feature type="transmembrane region" description="Helical" evidence="1">
    <location>
        <begin position="104"/>
        <end position="125"/>
    </location>
</feature>
<feature type="transmembrane region" description="Helical" evidence="1">
    <location>
        <begin position="132"/>
        <end position="151"/>
    </location>
</feature>
<dbReference type="AlphaFoldDB" id="A0A0B6F0E6"/>
<accession>A0A0B6F0E6</accession>
<protein>
    <recommendedName>
        <fullName evidence="4">ECF transporter S component</fullName>
    </recommendedName>
</protein>
<dbReference type="STRING" id="161899.CSING_05565"/>
<feature type="transmembrane region" description="Helical" evidence="1">
    <location>
        <begin position="72"/>
        <end position="92"/>
    </location>
</feature>
<sequence length="283" mass="30897">MPVDMAFRGQRICVGFALACAAFAWCLTLDPNFEHADRTFESVLPASVWGLSLLSGLLFFASQWGMLRSHAIINPLFAIAVNILGSLLIFNLNIPLYLDTAGTMFIAILYGPILGMGTSVLSASLGAVSNPLGLAYVPNAVIVAYLVGWMARRGVFKRMIATLLSGYGLGIVAGLVSLPSTLLAFDENLQRGPRELTNFILLIVHDENIAALIQAMSSDPIDKAFTVVLVCLAIRFAPKPIRYFFDRPETHAAVGRVLTEDRFTLSLDEEPPHGLLDRLQRYL</sequence>
<organism evidence="2 3">
    <name type="scientific">Corynebacterium singulare</name>
    <dbReference type="NCBI Taxonomy" id="161899"/>
    <lineage>
        <taxon>Bacteria</taxon>
        <taxon>Bacillati</taxon>
        <taxon>Actinomycetota</taxon>
        <taxon>Actinomycetes</taxon>
        <taxon>Mycobacteriales</taxon>
        <taxon>Corynebacteriaceae</taxon>
        <taxon>Corynebacterium</taxon>
    </lineage>
</organism>
<dbReference type="EMBL" id="CP010827">
    <property type="protein sequence ID" value="AJI78649.1"/>
    <property type="molecule type" value="Genomic_DNA"/>
</dbReference>
<dbReference type="HOGENOM" id="CLU_091606_1_0_11"/>
<feature type="transmembrane region" description="Helical" evidence="1">
    <location>
        <begin position="163"/>
        <end position="185"/>
    </location>
</feature>
<dbReference type="Proteomes" id="UP000031890">
    <property type="component" value="Chromosome"/>
</dbReference>
<dbReference type="OrthoDB" id="9766854at2"/>
<gene>
    <name evidence="2" type="ORF">CSING_05565</name>
</gene>
<proteinExistence type="predicted"/>
<evidence type="ECO:0000313" key="2">
    <source>
        <dbReference type="EMBL" id="AJI78649.1"/>
    </source>
</evidence>
<evidence type="ECO:0000256" key="1">
    <source>
        <dbReference type="SAM" id="Phobius"/>
    </source>
</evidence>
<keyword evidence="1" id="KW-0472">Membrane</keyword>
<evidence type="ECO:0008006" key="4">
    <source>
        <dbReference type="Google" id="ProtNLM"/>
    </source>
</evidence>
<name>A0A0B6F0E6_9CORY</name>
<reference evidence="2 3" key="1">
    <citation type="journal article" date="2015" name="Genome Announc.">
        <title>Complete Genome Sequence and Annotation of Corynebacterium singulare DSM 44357, Isolated from a Human Semen Specimen.</title>
        <authorList>
            <person name="Merten M."/>
            <person name="Brinkrolf K."/>
            <person name="Albersmeier A."/>
            <person name="Kutter Y."/>
            <person name="Ruckert C."/>
            <person name="Tauch A."/>
        </authorList>
    </citation>
    <scope>NUCLEOTIDE SEQUENCE [LARGE SCALE GENOMIC DNA]</scope>
    <source>
        <strain evidence="2">IBS B52218</strain>
    </source>
</reference>
<keyword evidence="1" id="KW-0812">Transmembrane</keyword>
<keyword evidence="1" id="KW-1133">Transmembrane helix</keyword>
<dbReference type="KEGG" id="csx:CSING_05565"/>
<dbReference type="Gene3D" id="1.10.1760.20">
    <property type="match status" value="1"/>
</dbReference>